<gene>
    <name evidence="1" type="ORF">J6TS1_27930</name>
</gene>
<dbReference type="RefSeq" id="WP_213020703.1">
    <property type="nucleotide sequence ID" value="NZ_BORJ01000007.1"/>
</dbReference>
<organism evidence="1 2">
    <name type="scientific">Siminovitchia terrae</name>
    <name type="common">Bacillus terrae</name>
    <dbReference type="NCBI Taxonomy" id="1914933"/>
    <lineage>
        <taxon>Bacteria</taxon>
        <taxon>Bacillati</taxon>
        <taxon>Bacillota</taxon>
        <taxon>Bacilli</taxon>
        <taxon>Bacillales</taxon>
        <taxon>Bacillaceae</taxon>
        <taxon>Siminovitchia</taxon>
    </lineage>
</organism>
<name>A0ABQ4KY19_SIMTE</name>
<evidence type="ECO:0000313" key="2">
    <source>
        <dbReference type="Proteomes" id="UP000680670"/>
    </source>
</evidence>
<dbReference type="EMBL" id="BORJ01000007">
    <property type="protein sequence ID" value="GIN96923.1"/>
    <property type="molecule type" value="Genomic_DNA"/>
</dbReference>
<keyword evidence="2" id="KW-1185">Reference proteome</keyword>
<accession>A0ABQ4KY19</accession>
<proteinExistence type="predicted"/>
<sequence>MGNRKGLRFKVLAVMMAFLVIVQSIQMPVALAVNDVNAVESVEQEPESTEKDVGTEKVQEDKKDIRKVEAIKNTPLCI</sequence>
<dbReference type="Proteomes" id="UP000680670">
    <property type="component" value="Unassembled WGS sequence"/>
</dbReference>
<comment type="caution">
    <text evidence="1">The sequence shown here is derived from an EMBL/GenBank/DDBJ whole genome shotgun (WGS) entry which is preliminary data.</text>
</comment>
<reference evidence="1 2" key="1">
    <citation type="submission" date="2021-03" db="EMBL/GenBank/DDBJ databases">
        <title>Antimicrobial resistance genes in bacteria isolated from Japanese honey, and their potential for conferring macrolide and lincosamide resistance in the American foulbrood pathogen Paenibacillus larvae.</title>
        <authorList>
            <person name="Okamoto M."/>
            <person name="Kumagai M."/>
            <person name="Kanamori H."/>
            <person name="Takamatsu D."/>
        </authorList>
    </citation>
    <scope>NUCLEOTIDE SEQUENCE [LARGE SCALE GENOMIC DNA]</scope>
    <source>
        <strain evidence="1 2">J6TS1</strain>
    </source>
</reference>
<evidence type="ECO:0000313" key="1">
    <source>
        <dbReference type="EMBL" id="GIN96923.1"/>
    </source>
</evidence>
<protein>
    <submittedName>
        <fullName evidence="1">Uncharacterized protein</fullName>
    </submittedName>
</protein>